<evidence type="ECO:0000313" key="4">
    <source>
        <dbReference type="Proteomes" id="UP000002028"/>
    </source>
</evidence>
<evidence type="ECO:0000256" key="1">
    <source>
        <dbReference type="SAM" id="SignalP"/>
    </source>
</evidence>
<name>D2QGP1_SPILD</name>
<feature type="domain" description="Lipid/polyisoprenoid-binding YceI-like" evidence="2">
    <location>
        <begin position="23"/>
        <end position="177"/>
    </location>
</feature>
<dbReference type="SUPFAM" id="SSF101874">
    <property type="entry name" value="YceI-like"/>
    <property type="match status" value="1"/>
</dbReference>
<dbReference type="EMBL" id="CP001769">
    <property type="protein sequence ID" value="ADB38549.1"/>
    <property type="molecule type" value="Genomic_DNA"/>
</dbReference>
<dbReference type="Gene3D" id="2.40.128.110">
    <property type="entry name" value="Lipid/polyisoprenoid-binding, YceI-like"/>
    <property type="match status" value="1"/>
</dbReference>
<proteinExistence type="predicted"/>
<feature type="chain" id="PRO_5003035305" evidence="1">
    <location>
        <begin position="21"/>
        <end position="186"/>
    </location>
</feature>
<feature type="signal peptide" evidence="1">
    <location>
        <begin position="1"/>
        <end position="20"/>
    </location>
</feature>
<keyword evidence="4" id="KW-1185">Reference proteome</keyword>
<dbReference type="InterPro" id="IPR007372">
    <property type="entry name" value="Lipid/polyisoprenoid-bd_YceI"/>
</dbReference>
<dbReference type="SMART" id="SM00867">
    <property type="entry name" value="YceI"/>
    <property type="match status" value="1"/>
</dbReference>
<dbReference type="eggNOG" id="COG2353">
    <property type="taxonomic scope" value="Bacteria"/>
</dbReference>
<dbReference type="HOGENOM" id="CLU_071003_5_2_10"/>
<dbReference type="Proteomes" id="UP000002028">
    <property type="component" value="Chromosome"/>
</dbReference>
<sequence length="186" mass="20205">MKKHFILLIFGLFMSLSVSAQPAWKTTKADVTFKIRNAGLSVDGSFGGFMGTLLFDPAMPEKAQLSASVDAATIETGIGLRNNHLKKPDYFDVANHPRISLKSTHVEKKGVNAYLGTFSLTLKGTTRTVMIPFTVTQTGNMAQFAGEFTINRRDYDVGGRNLLMSNDVTIMLSIQAQATVPVAATN</sequence>
<dbReference type="Pfam" id="PF04264">
    <property type="entry name" value="YceI"/>
    <property type="match status" value="1"/>
</dbReference>
<accession>D2QGP1</accession>
<evidence type="ECO:0000313" key="3">
    <source>
        <dbReference type="EMBL" id="ADB38549.1"/>
    </source>
</evidence>
<dbReference type="RefSeq" id="WP_012927084.1">
    <property type="nucleotide sequence ID" value="NC_013730.1"/>
</dbReference>
<dbReference type="PANTHER" id="PTHR34406">
    <property type="entry name" value="PROTEIN YCEI"/>
    <property type="match status" value="1"/>
</dbReference>
<organism evidence="3 4">
    <name type="scientific">Spirosoma linguale (strain ATCC 33905 / DSM 74 / LMG 10896 / Claus 1)</name>
    <dbReference type="NCBI Taxonomy" id="504472"/>
    <lineage>
        <taxon>Bacteria</taxon>
        <taxon>Pseudomonadati</taxon>
        <taxon>Bacteroidota</taxon>
        <taxon>Cytophagia</taxon>
        <taxon>Cytophagales</taxon>
        <taxon>Cytophagaceae</taxon>
        <taxon>Spirosoma</taxon>
    </lineage>
</organism>
<dbReference type="AlphaFoldDB" id="D2QGP1"/>
<evidence type="ECO:0000259" key="2">
    <source>
        <dbReference type="SMART" id="SM00867"/>
    </source>
</evidence>
<dbReference type="InterPro" id="IPR036761">
    <property type="entry name" value="TTHA0802/YceI-like_sf"/>
</dbReference>
<dbReference type="PANTHER" id="PTHR34406:SF1">
    <property type="entry name" value="PROTEIN YCEI"/>
    <property type="match status" value="1"/>
</dbReference>
<reference evidence="3 4" key="1">
    <citation type="journal article" date="2010" name="Stand. Genomic Sci.">
        <title>Complete genome sequence of Spirosoma linguale type strain (1).</title>
        <authorList>
            <person name="Lail K."/>
            <person name="Sikorski J."/>
            <person name="Saunders E."/>
            <person name="Lapidus A."/>
            <person name="Glavina Del Rio T."/>
            <person name="Copeland A."/>
            <person name="Tice H."/>
            <person name="Cheng J.-F."/>
            <person name="Lucas S."/>
            <person name="Nolan M."/>
            <person name="Bruce D."/>
            <person name="Goodwin L."/>
            <person name="Pitluck S."/>
            <person name="Ivanova N."/>
            <person name="Mavromatis K."/>
            <person name="Ovchinnikova G."/>
            <person name="Pati A."/>
            <person name="Chen A."/>
            <person name="Palaniappan K."/>
            <person name="Land M."/>
            <person name="Hauser L."/>
            <person name="Chang Y.-J."/>
            <person name="Jeffries C.D."/>
            <person name="Chain P."/>
            <person name="Brettin T."/>
            <person name="Detter J.C."/>
            <person name="Schuetze A."/>
            <person name="Rohde M."/>
            <person name="Tindall B.J."/>
            <person name="Goeker M."/>
            <person name="Bristow J."/>
            <person name="Eisen J.A."/>
            <person name="Markowitz V."/>
            <person name="Hugenholtz P."/>
            <person name="Kyrpides N.C."/>
            <person name="Klenk H.-P."/>
            <person name="Chen F."/>
        </authorList>
    </citation>
    <scope>NUCLEOTIDE SEQUENCE [LARGE SCALE GENOMIC DNA]</scope>
    <source>
        <strain evidence="4">ATCC 33905 / DSM 74 / LMG 10896 / Claus 1</strain>
    </source>
</reference>
<dbReference type="STRING" id="504472.Slin_2531"/>
<keyword evidence="1" id="KW-0732">Signal</keyword>
<gene>
    <name evidence="3" type="ordered locus">Slin_2531</name>
</gene>
<protein>
    <submittedName>
        <fullName evidence="3">YceI family protein</fullName>
    </submittedName>
</protein>
<dbReference type="KEGG" id="sli:Slin_2531"/>